<comment type="caution">
    <text evidence="1">The sequence shown here is derived from an EMBL/GenBank/DDBJ whole genome shotgun (WGS) entry which is preliminary data.</text>
</comment>
<sequence length="110" mass="12318">MKLTLKPVDLPFMVGDTVWVDQPYGATHEFPYFQGIIMQIILDGSLANTLLIRQRSETHELVVGSAIYGLKPIGEHAGSPRVNVNVQLMPLQTSLFETKQQLLAHQNQAY</sequence>
<evidence type="ECO:0000313" key="2">
    <source>
        <dbReference type="Proteomes" id="UP000653797"/>
    </source>
</evidence>
<evidence type="ECO:0000313" key="1">
    <source>
        <dbReference type="EMBL" id="MBD2757428.1"/>
    </source>
</evidence>
<dbReference type="EMBL" id="JACXAA010000022">
    <property type="protein sequence ID" value="MBD2757428.1"/>
    <property type="molecule type" value="Genomic_DNA"/>
</dbReference>
<proteinExistence type="predicted"/>
<protein>
    <submittedName>
        <fullName evidence="1">Uncharacterized protein</fullName>
    </submittedName>
</protein>
<dbReference type="AlphaFoldDB" id="A0A927B8Y2"/>
<accession>A0A927B8Y2</accession>
<name>A0A927B8Y2_9BACT</name>
<keyword evidence="2" id="KW-1185">Reference proteome</keyword>
<dbReference type="RefSeq" id="WP_191043052.1">
    <property type="nucleotide sequence ID" value="NZ_JACXAA010000022.1"/>
</dbReference>
<gene>
    <name evidence="1" type="ORF">IC230_31450</name>
</gene>
<dbReference type="Proteomes" id="UP000653797">
    <property type="component" value="Unassembled WGS sequence"/>
</dbReference>
<reference evidence="1" key="1">
    <citation type="submission" date="2020-09" db="EMBL/GenBank/DDBJ databases">
        <authorList>
            <person name="Kim M.K."/>
        </authorList>
    </citation>
    <scope>NUCLEOTIDE SEQUENCE</scope>
    <source>
        <strain evidence="1">BT704</strain>
    </source>
</reference>
<organism evidence="1 2">
    <name type="scientific">Spirosoma validum</name>
    <dbReference type="NCBI Taxonomy" id="2771355"/>
    <lineage>
        <taxon>Bacteria</taxon>
        <taxon>Pseudomonadati</taxon>
        <taxon>Bacteroidota</taxon>
        <taxon>Cytophagia</taxon>
        <taxon>Cytophagales</taxon>
        <taxon>Cytophagaceae</taxon>
        <taxon>Spirosoma</taxon>
    </lineage>
</organism>